<keyword evidence="1" id="KW-0175">Coiled coil</keyword>
<gene>
    <name evidence="3" type="ORF">PPRIM_AZ9-3.1.T1480103</name>
</gene>
<evidence type="ECO:0000256" key="1">
    <source>
        <dbReference type="SAM" id="Coils"/>
    </source>
</evidence>
<dbReference type="OMA" id="QYKELIF"/>
<evidence type="ECO:0000256" key="2">
    <source>
        <dbReference type="SAM" id="MobiDB-lite"/>
    </source>
</evidence>
<comment type="caution">
    <text evidence="3">The sequence shown here is derived from an EMBL/GenBank/DDBJ whole genome shotgun (WGS) entry which is preliminary data.</text>
</comment>
<evidence type="ECO:0000313" key="3">
    <source>
        <dbReference type="EMBL" id="CAD8111678.1"/>
    </source>
</evidence>
<sequence length="290" mass="35098">MRFHFDPNNVNRIKQQQQDKQQKQPKIELPDSTNVVQNIQSISIELTNENSNMEVHQGNDQQKLLPELNQHIYEPKEQWEKLPDYPLVISELKVPDCNQNEIYLALYEQCFNEEIVKFKEHYSQYKELIFYCDKMQGMMNAFLKKERQMKEKYCQPTQKDLPYHIKKLEYQQQIKEYEKSIEKFIKAQTKIQQIISNDNLQHVSIQMINHISYDQSLNHDIFNQRINEFLEKNQNLKEQLQQRTTQHFVKLLNDSKKMQEENQEIQRQILQLEQNIGKNTDQFQVLNCFI</sequence>
<accession>A0A8S1Q802</accession>
<reference evidence="3" key="1">
    <citation type="submission" date="2021-01" db="EMBL/GenBank/DDBJ databases">
        <authorList>
            <consortium name="Genoscope - CEA"/>
            <person name="William W."/>
        </authorList>
    </citation>
    <scope>NUCLEOTIDE SEQUENCE</scope>
</reference>
<dbReference type="AlphaFoldDB" id="A0A8S1Q802"/>
<proteinExistence type="predicted"/>
<feature type="coiled-coil region" evidence="1">
    <location>
        <begin position="219"/>
        <end position="282"/>
    </location>
</feature>
<feature type="region of interest" description="Disordered" evidence="2">
    <location>
        <begin position="1"/>
        <end position="26"/>
    </location>
</feature>
<evidence type="ECO:0000313" key="4">
    <source>
        <dbReference type="Proteomes" id="UP000688137"/>
    </source>
</evidence>
<keyword evidence="4" id="KW-1185">Reference proteome</keyword>
<organism evidence="3 4">
    <name type="scientific">Paramecium primaurelia</name>
    <dbReference type="NCBI Taxonomy" id="5886"/>
    <lineage>
        <taxon>Eukaryota</taxon>
        <taxon>Sar</taxon>
        <taxon>Alveolata</taxon>
        <taxon>Ciliophora</taxon>
        <taxon>Intramacronucleata</taxon>
        <taxon>Oligohymenophorea</taxon>
        <taxon>Peniculida</taxon>
        <taxon>Parameciidae</taxon>
        <taxon>Paramecium</taxon>
    </lineage>
</organism>
<dbReference type="Proteomes" id="UP000688137">
    <property type="component" value="Unassembled WGS sequence"/>
</dbReference>
<protein>
    <submittedName>
        <fullName evidence="3">Uncharacterized protein</fullName>
    </submittedName>
</protein>
<dbReference type="EMBL" id="CAJJDM010000152">
    <property type="protein sequence ID" value="CAD8111678.1"/>
    <property type="molecule type" value="Genomic_DNA"/>
</dbReference>
<name>A0A8S1Q802_PARPR</name>